<evidence type="ECO:0000256" key="1">
    <source>
        <dbReference type="ARBA" id="ARBA00023125"/>
    </source>
</evidence>
<dbReference type="PIRSF" id="PIRSF002070">
    <property type="entry name" value="SSB"/>
    <property type="match status" value="1"/>
</dbReference>
<dbReference type="PROSITE" id="PS50935">
    <property type="entry name" value="SSB"/>
    <property type="match status" value="1"/>
</dbReference>
<dbReference type="PANTHER" id="PTHR10302">
    <property type="entry name" value="SINGLE-STRANDED DNA-BINDING PROTEIN"/>
    <property type="match status" value="1"/>
</dbReference>
<organism evidence="3">
    <name type="scientific">bioreactor metagenome</name>
    <dbReference type="NCBI Taxonomy" id="1076179"/>
    <lineage>
        <taxon>unclassified sequences</taxon>
        <taxon>metagenomes</taxon>
        <taxon>ecological metagenomes</taxon>
    </lineage>
</organism>
<dbReference type="HAMAP" id="MF_00984">
    <property type="entry name" value="SSB"/>
    <property type="match status" value="1"/>
</dbReference>
<dbReference type="InterPro" id="IPR011344">
    <property type="entry name" value="ssDNA-bd"/>
</dbReference>
<dbReference type="EMBL" id="VSSQ01016195">
    <property type="protein sequence ID" value="MPM57296.1"/>
    <property type="molecule type" value="Genomic_DNA"/>
</dbReference>
<dbReference type="PANTHER" id="PTHR10302:SF27">
    <property type="entry name" value="SINGLE-STRANDED DNA-BINDING PROTEIN"/>
    <property type="match status" value="1"/>
</dbReference>
<dbReference type="GO" id="GO:0006260">
    <property type="term" value="P:DNA replication"/>
    <property type="evidence" value="ECO:0007669"/>
    <property type="project" value="InterPro"/>
</dbReference>
<dbReference type="GO" id="GO:0003697">
    <property type="term" value="F:single-stranded DNA binding"/>
    <property type="evidence" value="ECO:0007669"/>
    <property type="project" value="InterPro"/>
</dbReference>
<dbReference type="Gene3D" id="2.40.50.140">
    <property type="entry name" value="Nucleic acid-binding proteins"/>
    <property type="match status" value="1"/>
</dbReference>
<protein>
    <submittedName>
        <fullName evidence="3">Single-stranded DNA-binding protein</fullName>
    </submittedName>
</protein>
<dbReference type="AlphaFoldDB" id="A0A645AWX5"/>
<keyword evidence="1 3" id="KW-0238">DNA-binding</keyword>
<gene>
    <name evidence="3" type="primary">ssb_36</name>
    <name evidence="3" type="ORF">SDC9_104118</name>
</gene>
<dbReference type="InterPro" id="IPR012340">
    <property type="entry name" value="NA-bd_OB-fold"/>
</dbReference>
<reference evidence="3" key="1">
    <citation type="submission" date="2019-08" db="EMBL/GenBank/DDBJ databases">
        <authorList>
            <person name="Kucharzyk K."/>
            <person name="Murdoch R.W."/>
            <person name="Higgins S."/>
            <person name="Loffler F."/>
        </authorList>
    </citation>
    <scope>NUCLEOTIDE SEQUENCE</scope>
</reference>
<sequence length="145" mass="15809">MAAFNKVILIGNLVSDPELKQTNSGIPVTSFSIAVSRRFAKQGDPVQADFINIVAWRSTAEFITKYFTKGKSILVCGSLQSRTWTDQSGQKRYSTEVVDEEVSFVEKKADNAAGGAINNSAPSPYSSSPKDVAFEEMSTDDDLPF</sequence>
<proteinExistence type="inferred from homology"/>
<accession>A0A645AWX5</accession>
<dbReference type="GO" id="GO:0009295">
    <property type="term" value="C:nucleoid"/>
    <property type="evidence" value="ECO:0007669"/>
    <property type="project" value="TreeGrafter"/>
</dbReference>
<feature type="region of interest" description="Disordered" evidence="2">
    <location>
        <begin position="113"/>
        <end position="145"/>
    </location>
</feature>
<dbReference type="InterPro" id="IPR000424">
    <property type="entry name" value="Primosome_PriB/ssb"/>
</dbReference>
<comment type="caution">
    <text evidence="3">The sequence shown here is derived from an EMBL/GenBank/DDBJ whole genome shotgun (WGS) entry which is preliminary data.</text>
</comment>
<evidence type="ECO:0000313" key="3">
    <source>
        <dbReference type="EMBL" id="MPM57296.1"/>
    </source>
</evidence>
<dbReference type="NCBIfam" id="TIGR00621">
    <property type="entry name" value="ssb"/>
    <property type="match status" value="1"/>
</dbReference>
<dbReference type="Pfam" id="PF00436">
    <property type="entry name" value="SSB"/>
    <property type="match status" value="1"/>
</dbReference>
<name>A0A645AWX5_9ZZZZ</name>
<dbReference type="CDD" id="cd04496">
    <property type="entry name" value="SSB_OBF"/>
    <property type="match status" value="1"/>
</dbReference>
<dbReference type="SUPFAM" id="SSF50249">
    <property type="entry name" value="Nucleic acid-binding proteins"/>
    <property type="match status" value="1"/>
</dbReference>
<feature type="compositionally biased region" description="Low complexity" evidence="2">
    <location>
        <begin position="120"/>
        <end position="129"/>
    </location>
</feature>
<evidence type="ECO:0000256" key="2">
    <source>
        <dbReference type="SAM" id="MobiDB-lite"/>
    </source>
</evidence>